<feature type="transmembrane region" description="Helical" evidence="3">
    <location>
        <begin position="20"/>
        <end position="40"/>
    </location>
</feature>
<evidence type="ECO:0000259" key="4">
    <source>
        <dbReference type="SMART" id="SM00854"/>
    </source>
</evidence>
<reference evidence="7 8" key="1">
    <citation type="journal article" date="2020" name="Cell Host Microbe">
        <title>Functional and Genomic Variation between Human-Derived Isolates of Lachnospiraceae Reveals Inter- and Intra-Species Diversity.</title>
        <authorList>
            <person name="Sorbara M.T."/>
            <person name="Littmann E.R."/>
            <person name="Fontana E."/>
            <person name="Moody T.U."/>
            <person name="Kohout C.E."/>
            <person name="Gjonbalaj M."/>
            <person name="Eaton V."/>
            <person name="Seok R."/>
            <person name="Leiner I.M."/>
            <person name="Pamer E.G."/>
        </authorList>
    </citation>
    <scope>NUCLEOTIDE SEQUENCE [LARGE SCALE GENOMIC DNA]</scope>
    <source>
        <strain evidence="6 7">MSK.17.11</strain>
        <strain evidence="5 8">MSK.17.38</strain>
    </source>
</reference>
<keyword evidence="3" id="KW-1133">Transmembrane helix</keyword>
<dbReference type="SMART" id="SM00854">
    <property type="entry name" value="PGA_cap"/>
    <property type="match status" value="1"/>
</dbReference>
<dbReference type="PANTHER" id="PTHR33393:SF11">
    <property type="entry name" value="POLYGLUTAMINE SYNTHESIS ACCESSORY PROTEIN RV0574C-RELATED"/>
    <property type="match status" value="1"/>
</dbReference>
<dbReference type="AlphaFoldDB" id="A0A850HGE9"/>
<dbReference type="PANTHER" id="PTHR33393">
    <property type="entry name" value="POLYGLUTAMINE SYNTHESIS ACCESSORY PROTEIN RV0574C-RELATED"/>
    <property type="match status" value="1"/>
</dbReference>
<evidence type="ECO:0000256" key="3">
    <source>
        <dbReference type="SAM" id="Phobius"/>
    </source>
</evidence>
<dbReference type="Proteomes" id="UP000528555">
    <property type="component" value="Unassembled WGS sequence"/>
</dbReference>
<dbReference type="RefSeq" id="WP_173814084.1">
    <property type="nucleotide sequence ID" value="NZ_JAAITX010000001.1"/>
</dbReference>
<accession>A0A850HGE9</accession>
<evidence type="ECO:0000313" key="5">
    <source>
        <dbReference type="EMBL" id="NSK13320.1"/>
    </source>
</evidence>
<reference evidence="6" key="2">
    <citation type="submission" date="2020-02" db="EMBL/GenBank/DDBJ databases">
        <authorList>
            <person name="Littmann E."/>
            <person name="Sorbara M."/>
        </authorList>
    </citation>
    <scope>NUCLEOTIDE SEQUENCE</scope>
    <source>
        <strain evidence="6">MSK.17.11</strain>
        <strain evidence="5">MSK.17.38</strain>
    </source>
</reference>
<dbReference type="CDD" id="cd07381">
    <property type="entry name" value="MPP_CapA"/>
    <property type="match status" value="1"/>
</dbReference>
<dbReference type="Pfam" id="PF09587">
    <property type="entry name" value="PGA_cap"/>
    <property type="match status" value="1"/>
</dbReference>
<feature type="compositionally biased region" description="Basic and acidic residues" evidence="2">
    <location>
        <begin position="59"/>
        <end position="84"/>
    </location>
</feature>
<dbReference type="SUPFAM" id="SSF56300">
    <property type="entry name" value="Metallo-dependent phosphatases"/>
    <property type="match status" value="1"/>
</dbReference>
<evidence type="ECO:0000256" key="2">
    <source>
        <dbReference type="SAM" id="MobiDB-lite"/>
    </source>
</evidence>
<feature type="compositionally biased region" description="Basic and acidic residues" evidence="2">
    <location>
        <begin position="92"/>
        <end position="107"/>
    </location>
</feature>
<gene>
    <name evidence="6" type="ORF">G5A66_02565</name>
    <name evidence="5" type="ORF">G5A75_00245</name>
</gene>
<protein>
    <submittedName>
        <fullName evidence="6">CapA family protein</fullName>
    </submittedName>
</protein>
<comment type="similarity">
    <text evidence="1">Belongs to the CapA family.</text>
</comment>
<comment type="caution">
    <text evidence="6">The sequence shown here is derived from an EMBL/GenBank/DDBJ whole genome shotgun (WGS) entry which is preliminary data.</text>
</comment>
<dbReference type="Proteomes" id="UP000701680">
    <property type="component" value="Unassembled WGS sequence"/>
</dbReference>
<name>A0A850HGE9_9FIRM</name>
<evidence type="ECO:0000313" key="8">
    <source>
        <dbReference type="Proteomes" id="UP000701680"/>
    </source>
</evidence>
<feature type="domain" description="Capsule synthesis protein CapA" evidence="4">
    <location>
        <begin position="113"/>
        <end position="340"/>
    </location>
</feature>
<keyword evidence="3" id="KW-0472">Membrane</keyword>
<keyword evidence="3" id="KW-0812">Transmembrane</keyword>
<organism evidence="6 7">
    <name type="scientific">Dorea phocaeensis</name>
    <dbReference type="NCBI Taxonomy" id="2040291"/>
    <lineage>
        <taxon>Bacteria</taxon>
        <taxon>Bacillati</taxon>
        <taxon>Bacillota</taxon>
        <taxon>Clostridia</taxon>
        <taxon>Lachnospirales</taxon>
        <taxon>Lachnospiraceae</taxon>
        <taxon>Dorea</taxon>
    </lineage>
</organism>
<feature type="region of interest" description="Disordered" evidence="2">
    <location>
        <begin position="47"/>
        <end position="109"/>
    </location>
</feature>
<dbReference type="Gene3D" id="3.60.21.10">
    <property type="match status" value="1"/>
</dbReference>
<keyword evidence="7" id="KW-1185">Reference proteome</keyword>
<sequence>MSGIKDARKHQKKKKQKKQLRALICIVVPLFLCLLLFFGIRSILSKPDKQPPKETTQSVDDKEKVAKKPAKKENKENKKSDKTKSVNTPKPQVEKLKLDKETPKDSDQGISITISSMGDCTLGTDINFNPATSLNAYYNAQGADYFFQYVRPILEKDDLSIVNMEGTLTTEEQREAKTYAFKADPEYSKILSGSSVEAANLANNHSHDYGSKSYTDTIEFLESDNVATFGFERVKLIELKGIKIGLTGIYELADHLDRKEQVKENISALKKAGAQLIIVNFHWGNEREYVPNEIQKELAHLAIDKGADLVIGHHPHVLQGIEKYKDRYIAYSLGNFCFGGNSNPGDKDTMIFQQTFTLKEGKLEKTDDVNIIPCSLSTASGYNDYCPIPLEGDEKQRVLDKIEEYSNQIP</sequence>
<dbReference type="InterPro" id="IPR052169">
    <property type="entry name" value="CW_Biosynth-Accessory"/>
</dbReference>
<dbReference type="EMBL" id="JAAIUO010000001">
    <property type="protein sequence ID" value="NSK13320.1"/>
    <property type="molecule type" value="Genomic_DNA"/>
</dbReference>
<dbReference type="InterPro" id="IPR019079">
    <property type="entry name" value="Capsule_synth_CapA"/>
</dbReference>
<evidence type="ECO:0000313" key="7">
    <source>
        <dbReference type="Proteomes" id="UP000528555"/>
    </source>
</evidence>
<proteinExistence type="inferred from homology"/>
<dbReference type="InterPro" id="IPR029052">
    <property type="entry name" value="Metallo-depent_PP-like"/>
</dbReference>
<evidence type="ECO:0000256" key="1">
    <source>
        <dbReference type="ARBA" id="ARBA00005662"/>
    </source>
</evidence>
<dbReference type="EMBL" id="JAAITX010000001">
    <property type="protein sequence ID" value="NVH57551.1"/>
    <property type="molecule type" value="Genomic_DNA"/>
</dbReference>
<evidence type="ECO:0000313" key="6">
    <source>
        <dbReference type="EMBL" id="NVH57551.1"/>
    </source>
</evidence>